<dbReference type="HOGENOM" id="CLU_2114720_0_0_1"/>
<accession>V2WK88</accession>
<comment type="caution">
    <text evidence="1">The sequence shown here is derived from an EMBL/GenBank/DDBJ whole genome shotgun (WGS) entry which is preliminary data.</text>
</comment>
<sequence length="115" mass="13181">KELWKRAKEQLPSVQKLLAEYKDDVDVFEVPVEEGVQQVSWGLKKIARLLLERRFVVEIALDATYNMNALHLELYCVLSEHDGEGFPLSYCLLSTATAISPQKHTNALKNWTTHL</sequence>
<dbReference type="OrthoDB" id="3049698at2759"/>
<dbReference type="Proteomes" id="UP000017559">
    <property type="component" value="Unassembled WGS sequence"/>
</dbReference>
<evidence type="ECO:0000313" key="1">
    <source>
        <dbReference type="EMBL" id="ESK80971.1"/>
    </source>
</evidence>
<dbReference type="EMBL" id="AWSO01002797">
    <property type="protein sequence ID" value="ESK80971.1"/>
    <property type="molecule type" value="Genomic_DNA"/>
</dbReference>
<dbReference type="STRING" id="1381753.V2WK88"/>
<reference evidence="1 2" key="1">
    <citation type="journal article" date="2014" name="BMC Genomics">
        <title>Genome and secretome analysis of the hemibiotrophic fungal pathogen, Moniliophthora roreri, which causes frosty pod rot disease of cacao: mechanisms of the biotrophic and necrotrophic phases.</title>
        <authorList>
            <person name="Meinhardt L.W."/>
            <person name="Costa G.G.L."/>
            <person name="Thomazella D.P.T."/>
            <person name="Teixeira P.J.P.L."/>
            <person name="Carazzolle M.F."/>
            <person name="Schuster S.C."/>
            <person name="Carlson J.E."/>
            <person name="Guiltinan M.J."/>
            <person name="Mieczkowski P."/>
            <person name="Farmer A."/>
            <person name="Ramaraj T."/>
            <person name="Crozier J."/>
            <person name="Davis R.E."/>
            <person name="Shao J."/>
            <person name="Melnick R.L."/>
            <person name="Pereira G.A.G."/>
            <person name="Bailey B.A."/>
        </authorList>
    </citation>
    <scope>NUCLEOTIDE SEQUENCE [LARGE SCALE GENOMIC DNA]</scope>
    <source>
        <strain evidence="1 2">MCA 2997</strain>
    </source>
</reference>
<dbReference type="AlphaFoldDB" id="V2WK88"/>
<keyword evidence="2" id="KW-1185">Reference proteome</keyword>
<protein>
    <submittedName>
        <fullName evidence="1">Uncharacterized protein</fullName>
    </submittedName>
</protein>
<dbReference type="KEGG" id="mrr:Moror_7640"/>
<gene>
    <name evidence="1" type="ORF">Moror_7640</name>
</gene>
<evidence type="ECO:0000313" key="2">
    <source>
        <dbReference type="Proteomes" id="UP000017559"/>
    </source>
</evidence>
<proteinExistence type="predicted"/>
<feature type="non-terminal residue" evidence="1">
    <location>
        <position position="1"/>
    </location>
</feature>
<organism evidence="1 2">
    <name type="scientific">Moniliophthora roreri (strain MCA 2997)</name>
    <name type="common">Cocoa frosty pod rot fungus</name>
    <name type="synonym">Crinipellis roreri</name>
    <dbReference type="NCBI Taxonomy" id="1381753"/>
    <lineage>
        <taxon>Eukaryota</taxon>
        <taxon>Fungi</taxon>
        <taxon>Dikarya</taxon>
        <taxon>Basidiomycota</taxon>
        <taxon>Agaricomycotina</taxon>
        <taxon>Agaricomycetes</taxon>
        <taxon>Agaricomycetidae</taxon>
        <taxon>Agaricales</taxon>
        <taxon>Marasmiineae</taxon>
        <taxon>Marasmiaceae</taxon>
        <taxon>Moniliophthora</taxon>
    </lineage>
</organism>
<name>V2WK88_MONRO</name>